<reference evidence="1" key="4">
    <citation type="submission" date="2019-03" db="UniProtKB">
        <authorList>
            <consortium name="EnsemblPlants"/>
        </authorList>
    </citation>
    <scope>IDENTIFICATION</scope>
</reference>
<proteinExistence type="predicted"/>
<dbReference type="Gramene" id="AET6Gv20953600.14">
    <property type="protein sequence ID" value="AET6Gv20953600.14"/>
    <property type="gene ID" value="AET6Gv20953600"/>
</dbReference>
<organism evidence="1 2">
    <name type="scientific">Aegilops tauschii subsp. strangulata</name>
    <name type="common">Goatgrass</name>
    <dbReference type="NCBI Taxonomy" id="200361"/>
    <lineage>
        <taxon>Eukaryota</taxon>
        <taxon>Viridiplantae</taxon>
        <taxon>Streptophyta</taxon>
        <taxon>Embryophyta</taxon>
        <taxon>Tracheophyta</taxon>
        <taxon>Spermatophyta</taxon>
        <taxon>Magnoliopsida</taxon>
        <taxon>Liliopsida</taxon>
        <taxon>Poales</taxon>
        <taxon>Poaceae</taxon>
        <taxon>BOP clade</taxon>
        <taxon>Pooideae</taxon>
        <taxon>Triticodae</taxon>
        <taxon>Triticeae</taxon>
        <taxon>Triticinae</taxon>
        <taxon>Aegilops</taxon>
    </lineage>
</organism>
<reference evidence="1" key="3">
    <citation type="journal article" date="2017" name="Nature">
        <title>Genome sequence of the progenitor of the wheat D genome Aegilops tauschii.</title>
        <authorList>
            <person name="Luo M.C."/>
            <person name="Gu Y.Q."/>
            <person name="Puiu D."/>
            <person name="Wang H."/>
            <person name="Twardziok S.O."/>
            <person name="Deal K.R."/>
            <person name="Huo N."/>
            <person name="Zhu T."/>
            <person name="Wang L."/>
            <person name="Wang Y."/>
            <person name="McGuire P.E."/>
            <person name="Liu S."/>
            <person name="Long H."/>
            <person name="Ramasamy R.K."/>
            <person name="Rodriguez J.C."/>
            <person name="Van S.L."/>
            <person name="Yuan L."/>
            <person name="Wang Z."/>
            <person name="Xia Z."/>
            <person name="Xiao L."/>
            <person name="Anderson O.D."/>
            <person name="Ouyang S."/>
            <person name="Liang Y."/>
            <person name="Zimin A.V."/>
            <person name="Pertea G."/>
            <person name="Qi P."/>
            <person name="Bennetzen J.L."/>
            <person name="Dai X."/>
            <person name="Dawson M.W."/>
            <person name="Muller H.G."/>
            <person name="Kugler K."/>
            <person name="Rivarola-Duarte L."/>
            <person name="Spannagl M."/>
            <person name="Mayer K.F.X."/>
            <person name="Lu F.H."/>
            <person name="Bevan M.W."/>
            <person name="Leroy P."/>
            <person name="Li P."/>
            <person name="You F.M."/>
            <person name="Sun Q."/>
            <person name="Liu Z."/>
            <person name="Lyons E."/>
            <person name="Wicker T."/>
            <person name="Salzberg S.L."/>
            <person name="Devos K.M."/>
            <person name="Dvorak J."/>
        </authorList>
    </citation>
    <scope>NUCLEOTIDE SEQUENCE [LARGE SCALE GENOMIC DNA]</scope>
    <source>
        <strain evidence="1">cv. AL8/78</strain>
    </source>
</reference>
<accession>A0A453Q214</accession>
<evidence type="ECO:0000313" key="1">
    <source>
        <dbReference type="EnsemblPlants" id="AET6Gv20953600.14"/>
    </source>
</evidence>
<dbReference type="Proteomes" id="UP000015105">
    <property type="component" value="Chromosome 6D"/>
</dbReference>
<name>A0A453Q214_AEGTS</name>
<dbReference type="AlphaFoldDB" id="A0A453Q214"/>
<protein>
    <submittedName>
        <fullName evidence="1">Uncharacterized protein</fullName>
    </submittedName>
</protein>
<dbReference type="EnsemblPlants" id="AET6Gv20953600.14">
    <property type="protein sequence ID" value="AET6Gv20953600.14"/>
    <property type="gene ID" value="AET6Gv20953600"/>
</dbReference>
<reference evidence="2" key="2">
    <citation type="journal article" date="2017" name="Nat. Plants">
        <title>The Aegilops tauschii genome reveals multiple impacts of transposons.</title>
        <authorList>
            <person name="Zhao G."/>
            <person name="Zou C."/>
            <person name="Li K."/>
            <person name="Wang K."/>
            <person name="Li T."/>
            <person name="Gao L."/>
            <person name="Zhang X."/>
            <person name="Wang H."/>
            <person name="Yang Z."/>
            <person name="Liu X."/>
            <person name="Jiang W."/>
            <person name="Mao L."/>
            <person name="Kong X."/>
            <person name="Jiao Y."/>
            <person name="Jia J."/>
        </authorList>
    </citation>
    <scope>NUCLEOTIDE SEQUENCE [LARGE SCALE GENOMIC DNA]</scope>
    <source>
        <strain evidence="2">cv. AL8/78</strain>
    </source>
</reference>
<evidence type="ECO:0000313" key="2">
    <source>
        <dbReference type="Proteomes" id="UP000015105"/>
    </source>
</evidence>
<sequence length="66" mass="7413">MACEISIPKILARHYNMSRMVPAYVSTFCQNHIMTKVSMSYMPLTICNISSINPPIKLINLRSAAP</sequence>
<keyword evidence="2" id="KW-1185">Reference proteome</keyword>
<reference evidence="1" key="5">
    <citation type="journal article" date="2021" name="G3 (Bethesda)">
        <title>Aegilops tauschii genome assembly Aet v5.0 features greater sequence contiguity and improved annotation.</title>
        <authorList>
            <person name="Wang L."/>
            <person name="Zhu T."/>
            <person name="Rodriguez J.C."/>
            <person name="Deal K.R."/>
            <person name="Dubcovsky J."/>
            <person name="McGuire P.E."/>
            <person name="Lux T."/>
            <person name="Spannagl M."/>
            <person name="Mayer K.F.X."/>
            <person name="Baldrich P."/>
            <person name="Meyers B.C."/>
            <person name="Huo N."/>
            <person name="Gu Y.Q."/>
            <person name="Zhou H."/>
            <person name="Devos K.M."/>
            <person name="Bennetzen J.L."/>
            <person name="Unver T."/>
            <person name="Budak H."/>
            <person name="Gulick P.J."/>
            <person name="Galiba G."/>
            <person name="Kalapos B."/>
            <person name="Nelson D.R."/>
            <person name="Li P."/>
            <person name="You F.M."/>
            <person name="Luo M.C."/>
            <person name="Dvorak J."/>
        </authorList>
    </citation>
    <scope>NUCLEOTIDE SEQUENCE [LARGE SCALE GENOMIC DNA]</scope>
    <source>
        <strain evidence="1">cv. AL8/78</strain>
    </source>
</reference>
<reference evidence="2" key="1">
    <citation type="journal article" date="2014" name="Science">
        <title>Ancient hybridizations among the ancestral genomes of bread wheat.</title>
        <authorList>
            <consortium name="International Wheat Genome Sequencing Consortium,"/>
            <person name="Marcussen T."/>
            <person name="Sandve S.R."/>
            <person name="Heier L."/>
            <person name="Spannagl M."/>
            <person name="Pfeifer M."/>
            <person name="Jakobsen K.S."/>
            <person name="Wulff B.B."/>
            <person name="Steuernagel B."/>
            <person name="Mayer K.F."/>
            <person name="Olsen O.A."/>
        </authorList>
    </citation>
    <scope>NUCLEOTIDE SEQUENCE [LARGE SCALE GENOMIC DNA]</scope>
    <source>
        <strain evidence="2">cv. AL8/78</strain>
    </source>
</reference>